<evidence type="ECO:0000313" key="1">
    <source>
        <dbReference type="EMBL" id="PBK66964.1"/>
    </source>
</evidence>
<organism evidence="1 2">
    <name type="scientific">Armillaria solidipes</name>
    <dbReference type="NCBI Taxonomy" id="1076256"/>
    <lineage>
        <taxon>Eukaryota</taxon>
        <taxon>Fungi</taxon>
        <taxon>Dikarya</taxon>
        <taxon>Basidiomycota</taxon>
        <taxon>Agaricomycotina</taxon>
        <taxon>Agaricomycetes</taxon>
        <taxon>Agaricomycetidae</taxon>
        <taxon>Agaricales</taxon>
        <taxon>Marasmiineae</taxon>
        <taxon>Physalacriaceae</taxon>
        <taxon>Armillaria</taxon>
    </lineage>
</organism>
<dbReference type="Proteomes" id="UP000218334">
    <property type="component" value="Unassembled WGS sequence"/>
</dbReference>
<protein>
    <submittedName>
        <fullName evidence="1">Uncharacterized protein</fullName>
    </submittedName>
</protein>
<dbReference type="AlphaFoldDB" id="A0A2H3BDH7"/>
<dbReference type="EMBL" id="KZ293438">
    <property type="protein sequence ID" value="PBK66964.1"/>
    <property type="molecule type" value="Genomic_DNA"/>
</dbReference>
<name>A0A2H3BDH7_9AGAR</name>
<reference evidence="2" key="1">
    <citation type="journal article" date="2017" name="Nat. Ecol. Evol.">
        <title>Genome expansion and lineage-specific genetic innovations in the forest pathogenic fungi Armillaria.</title>
        <authorList>
            <person name="Sipos G."/>
            <person name="Prasanna A.N."/>
            <person name="Walter M.C."/>
            <person name="O'Connor E."/>
            <person name="Balint B."/>
            <person name="Krizsan K."/>
            <person name="Kiss B."/>
            <person name="Hess J."/>
            <person name="Varga T."/>
            <person name="Slot J."/>
            <person name="Riley R."/>
            <person name="Boka B."/>
            <person name="Rigling D."/>
            <person name="Barry K."/>
            <person name="Lee J."/>
            <person name="Mihaltcheva S."/>
            <person name="LaButti K."/>
            <person name="Lipzen A."/>
            <person name="Waldron R."/>
            <person name="Moloney N.M."/>
            <person name="Sperisen C."/>
            <person name="Kredics L."/>
            <person name="Vagvoelgyi C."/>
            <person name="Patrignani A."/>
            <person name="Fitzpatrick D."/>
            <person name="Nagy I."/>
            <person name="Doyle S."/>
            <person name="Anderson J.B."/>
            <person name="Grigoriev I.V."/>
            <person name="Gueldener U."/>
            <person name="Muensterkoetter M."/>
            <person name="Nagy L.G."/>
        </authorList>
    </citation>
    <scope>NUCLEOTIDE SEQUENCE [LARGE SCALE GENOMIC DNA]</scope>
    <source>
        <strain evidence="2">28-4</strain>
    </source>
</reference>
<evidence type="ECO:0000313" key="2">
    <source>
        <dbReference type="Proteomes" id="UP000218334"/>
    </source>
</evidence>
<keyword evidence="2" id="KW-1185">Reference proteome</keyword>
<accession>A0A2H3BDH7</accession>
<gene>
    <name evidence="1" type="ORF">ARMSODRAFT_332981</name>
</gene>
<proteinExistence type="predicted"/>
<sequence length="137" mass="15344">MNSLDAHYKYFLDPPLHASPVAVRVEIPGPGKFLLASKYPASRLVPSLPTSLSNHRLPAINWLISSSVLFPDSAFYIPIPTRRAAFSICLDPLPTLVPIFDIRRCMLAHLDLLACRLSFRRPSLGILPSDLPYFFLE</sequence>